<keyword evidence="8" id="KW-1185">Reference proteome</keyword>
<dbReference type="STRING" id="1122209.SAMN02745752_02752"/>
<dbReference type="Pfam" id="PF00639">
    <property type="entry name" value="Rotamase"/>
    <property type="match status" value="1"/>
</dbReference>
<feature type="domain" description="PpiC" evidence="6">
    <location>
        <begin position="113"/>
        <end position="214"/>
    </location>
</feature>
<dbReference type="EMBL" id="FPJW01000012">
    <property type="protein sequence ID" value="SFX75114.1"/>
    <property type="molecule type" value="Genomic_DNA"/>
</dbReference>
<dbReference type="PANTHER" id="PTHR47245">
    <property type="entry name" value="PEPTIDYLPROLYL ISOMERASE"/>
    <property type="match status" value="1"/>
</dbReference>
<name>A0A1K1ZLH8_9GAMM</name>
<evidence type="ECO:0000256" key="3">
    <source>
        <dbReference type="ARBA" id="ARBA00013194"/>
    </source>
</evidence>
<dbReference type="SUPFAM" id="SSF54534">
    <property type="entry name" value="FKBP-like"/>
    <property type="match status" value="1"/>
</dbReference>
<dbReference type="InterPro" id="IPR000297">
    <property type="entry name" value="PPIase_PpiC"/>
</dbReference>
<gene>
    <name evidence="7" type="ORF">SAMN02745752_02752</name>
</gene>
<dbReference type="RefSeq" id="WP_072327072.1">
    <property type="nucleotide sequence ID" value="NZ_FPJW01000012.1"/>
</dbReference>
<protein>
    <recommendedName>
        <fullName evidence="3">peptidylprolyl isomerase</fullName>
        <ecNumber evidence="3">5.2.1.8</ecNumber>
    </recommendedName>
</protein>
<dbReference type="GO" id="GO:0003755">
    <property type="term" value="F:peptidyl-prolyl cis-trans isomerase activity"/>
    <property type="evidence" value="ECO:0007669"/>
    <property type="project" value="UniProtKB-KW"/>
</dbReference>
<keyword evidence="4 5" id="KW-0697">Rotamase</keyword>
<dbReference type="PROSITE" id="PS01096">
    <property type="entry name" value="PPIC_PPIASE_1"/>
    <property type="match status" value="1"/>
</dbReference>
<dbReference type="PANTHER" id="PTHR47245:SF2">
    <property type="entry name" value="PEPTIDYL-PROLYL CIS-TRANS ISOMERASE HP_0175-RELATED"/>
    <property type="match status" value="1"/>
</dbReference>
<evidence type="ECO:0000256" key="5">
    <source>
        <dbReference type="PROSITE-ProRule" id="PRU00278"/>
    </source>
</evidence>
<sequence>MHSIPIADITQGFQPDDFPTVRIGEELIPAESIAREMQQHPGASLEEAWEAAARSLVVRHLMQRRAAELALDNEADEQAQLASLLDRELQIEPPDEATCRRYHQQNPERFTSSPLVAARHILLAAAPDDITTRDQQRDLGLALLQQLQTAPDTFDELALRHSACESRLQGGQLGQISKGQTVAEFEQQVFNLPEGLHSQLIESRYGYHLVIIDQHVNGELLPYEAVAERIKNYLSEKATRTAIHDYLHRLAEQAEVTGITLN</sequence>
<evidence type="ECO:0000259" key="6">
    <source>
        <dbReference type="PROSITE" id="PS50198"/>
    </source>
</evidence>
<dbReference type="AlphaFoldDB" id="A0A1K1ZLH8"/>
<keyword evidence="5 7" id="KW-0413">Isomerase</keyword>
<dbReference type="Gene3D" id="3.10.50.40">
    <property type="match status" value="1"/>
</dbReference>
<evidence type="ECO:0000256" key="2">
    <source>
        <dbReference type="ARBA" id="ARBA00007656"/>
    </source>
</evidence>
<evidence type="ECO:0000313" key="7">
    <source>
        <dbReference type="EMBL" id="SFX75114.1"/>
    </source>
</evidence>
<reference evidence="7 8" key="1">
    <citation type="submission" date="2016-11" db="EMBL/GenBank/DDBJ databases">
        <authorList>
            <person name="Jaros S."/>
            <person name="Januszkiewicz K."/>
            <person name="Wedrychowicz H."/>
        </authorList>
    </citation>
    <scope>NUCLEOTIDE SEQUENCE [LARGE SCALE GENOMIC DNA]</scope>
    <source>
        <strain evidence="7 8">DSM 21637</strain>
    </source>
</reference>
<dbReference type="InterPro" id="IPR023058">
    <property type="entry name" value="PPIase_PpiC_CS"/>
</dbReference>
<evidence type="ECO:0000256" key="4">
    <source>
        <dbReference type="ARBA" id="ARBA00023110"/>
    </source>
</evidence>
<dbReference type="Proteomes" id="UP000182350">
    <property type="component" value="Unassembled WGS sequence"/>
</dbReference>
<evidence type="ECO:0000256" key="1">
    <source>
        <dbReference type="ARBA" id="ARBA00000971"/>
    </source>
</evidence>
<dbReference type="OrthoDB" id="9769613at2"/>
<comment type="catalytic activity">
    <reaction evidence="1">
        <text>[protein]-peptidylproline (omega=180) = [protein]-peptidylproline (omega=0)</text>
        <dbReference type="Rhea" id="RHEA:16237"/>
        <dbReference type="Rhea" id="RHEA-COMP:10747"/>
        <dbReference type="Rhea" id="RHEA-COMP:10748"/>
        <dbReference type="ChEBI" id="CHEBI:83833"/>
        <dbReference type="ChEBI" id="CHEBI:83834"/>
        <dbReference type="EC" id="5.2.1.8"/>
    </reaction>
</comment>
<dbReference type="InterPro" id="IPR050245">
    <property type="entry name" value="PrsA_foldase"/>
</dbReference>
<evidence type="ECO:0000313" key="8">
    <source>
        <dbReference type="Proteomes" id="UP000182350"/>
    </source>
</evidence>
<comment type="similarity">
    <text evidence="2">Belongs to the PpiC/parvulin rotamase family.</text>
</comment>
<dbReference type="PROSITE" id="PS50198">
    <property type="entry name" value="PPIC_PPIASE_2"/>
    <property type="match status" value="1"/>
</dbReference>
<dbReference type="InterPro" id="IPR046357">
    <property type="entry name" value="PPIase_dom_sf"/>
</dbReference>
<accession>A0A1K1ZLH8</accession>
<dbReference type="EC" id="5.2.1.8" evidence="3"/>
<organism evidence="7 8">
    <name type="scientific">Marinospirillum alkaliphilum DSM 21637</name>
    <dbReference type="NCBI Taxonomy" id="1122209"/>
    <lineage>
        <taxon>Bacteria</taxon>
        <taxon>Pseudomonadati</taxon>
        <taxon>Pseudomonadota</taxon>
        <taxon>Gammaproteobacteria</taxon>
        <taxon>Oceanospirillales</taxon>
        <taxon>Oceanospirillaceae</taxon>
        <taxon>Marinospirillum</taxon>
    </lineage>
</organism>
<proteinExistence type="inferred from homology"/>